<dbReference type="Proteomes" id="UP001230496">
    <property type="component" value="Chromosome"/>
</dbReference>
<dbReference type="KEGG" id="msaa:QYS49_32735"/>
<organism evidence="1 2">
    <name type="scientific">Marivirga salinarum</name>
    <dbReference type="NCBI Taxonomy" id="3059078"/>
    <lineage>
        <taxon>Bacteria</taxon>
        <taxon>Pseudomonadati</taxon>
        <taxon>Bacteroidota</taxon>
        <taxon>Cytophagia</taxon>
        <taxon>Cytophagales</taxon>
        <taxon>Marivirgaceae</taxon>
        <taxon>Marivirga</taxon>
    </lineage>
</organism>
<dbReference type="EC" id="2.4.-.-" evidence="1"/>
<dbReference type="EMBL" id="CP129971">
    <property type="protein sequence ID" value="WMN12183.1"/>
    <property type="molecule type" value="Genomic_DNA"/>
</dbReference>
<dbReference type="Pfam" id="PF13692">
    <property type="entry name" value="Glyco_trans_1_4"/>
    <property type="match status" value="1"/>
</dbReference>
<keyword evidence="1" id="KW-0328">Glycosyltransferase</keyword>
<dbReference type="AlphaFoldDB" id="A0AA51RCU0"/>
<name>A0AA51RCU0_9BACT</name>
<keyword evidence="2" id="KW-1185">Reference proteome</keyword>
<reference evidence="1 2" key="1">
    <citation type="submission" date="2023-08" db="EMBL/GenBank/DDBJ databases">
        <title>Comparative genomics and taxonomic characterization of three novel marine species of genus Marivirga.</title>
        <authorList>
            <person name="Muhammad N."/>
            <person name="Kim S.-G."/>
        </authorList>
    </citation>
    <scope>NUCLEOTIDE SEQUENCE [LARGE SCALE GENOMIC DNA]</scope>
    <source>
        <strain evidence="1 2">BDSF4-3</strain>
    </source>
</reference>
<evidence type="ECO:0000313" key="2">
    <source>
        <dbReference type="Proteomes" id="UP001230496"/>
    </source>
</evidence>
<dbReference type="Gene3D" id="3.40.50.2000">
    <property type="entry name" value="Glycogen Phosphorylase B"/>
    <property type="match status" value="1"/>
</dbReference>
<dbReference type="RefSeq" id="WP_308350076.1">
    <property type="nucleotide sequence ID" value="NZ_CP129971.1"/>
</dbReference>
<protein>
    <submittedName>
        <fullName evidence="1">Glycosyltransferase</fullName>
        <ecNumber evidence="1">2.4.-.-</ecNumber>
    </submittedName>
</protein>
<keyword evidence="1" id="KW-0808">Transferase</keyword>
<proteinExistence type="predicted"/>
<evidence type="ECO:0000313" key="1">
    <source>
        <dbReference type="EMBL" id="WMN12183.1"/>
    </source>
</evidence>
<dbReference type="GO" id="GO:0016757">
    <property type="term" value="F:glycosyltransferase activity"/>
    <property type="evidence" value="ECO:0007669"/>
    <property type="project" value="UniProtKB-KW"/>
</dbReference>
<dbReference type="SUPFAM" id="SSF53756">
    <property type="entry name" value="UDP-Glycosyltransferase/glycogen phosphorylase"/>
    <property type="match status" value="1"/>
</dbReference>
<sequence length="358" mass="41615">MDFGNKNILIISPESWEHIFVSKHHYAVHLAKKSNRVFFLNPPSGKFGYEETEFDNVYSIQYRGFLKGLRFLPSFLQKIIIRKKIKYLQNQLKANFDIIWSFDNSVFFDFSSLSKNVFCISHIVDLNQDFNTKIAARTADLCIGVNQKIVNRLRKHNSNTILIPHGVQIFGNKFDEIDLAGKNRIKAIYMGNLSMPHIDWELLLQIVLTHPFVDFILIGGGKNTNSNTVKSNVLEKSNVFLTGKISADKIPSYLKKSDILLSIYDETYATNYATPHKMMEYFSSGKMIISTWISEYEQQFKEGIILMTKNQNEFLRKFNLVVENLEEWNSSDKILKRQNFASKFTYDMQIEKIEKLLP</sequence>
<accession>A0AA51RCU0</accession>
<gene>
    <name evidence="1" type="ORF">QYS49_32735</name>
</gene>